<keyword evidence="1" id="KW-0862">Zinc</keyword>
<name>A0A6A6QNS2_9PEZI</name>
<feature type="compositionally biased region" description="Low complexity" evidence="2">
    <location>
        <begin position="325"/>
        <end position="334"/>
    </location>
</feature>
<keyword evidence="1" id="KW-0863">Zinc-finger</keyword>
<evidence type="ECO:0000313" key="4">
    <source>
        <dbReference type="EMBL" id="KAF2493393.1"/>
    </source>
</evidence>
<reference evidence="4" key="1">
    <citation type="journal article" date="2020" name="Stud. Mycol.">
        <title>101 Dothideomycetes genomes: a test case for predicting lifestyles and emergence of pathogens.</title>
        <authorList>
            <person name="Haridas S."/>
            <person name="Albert R."/>
            <person name="Binder M."/>
            <person name="Bloem J."/>
            <person name="Labutti K."/>
            <person name="Salamov A."/>
            <person name="Andreopoulos B."/>
            <person name="Baker S."/>
            <person name="Barry K."/>
            <person name="Bills G."/>
            <person name="Bluhm B."/>
            <person name="Cannon C."/>
            <person name="Castanera R."/>
            <person name="Culley D."/>
            <person name="Daum C."/>
            <person name="Ezra D."/>
            <person name="Gonzalez J."/>
            <person name="Henrissat B."/>
            <person name="Kuo A."/>
            <person name="Liang C."/>
            <person name="Lipzen A."/>
            <person name="Lutzoni F."/>
            <person name="Magnuson J."/>
            <person name="Mondo S."/>
            <person name="Nolan M."/>
            <person name="Ohm R."/>
            <person name="Pangilinan J."/>
            <person name="Park H.-J."/>
            <person name="Ramirez L."/>
            <person name="Alfaro M."/>
            <person name="Sun H."/>
            <person name="Tritt A."/>
            <person name="Yoshinaga Y."/>
            <person name="Zwiers L.-H."/>
            <person name="Turgeon B."/>
            <person name="Goodwin S."/>
            <person name="Spatafora J."/>
            <person name="Crous P."/>
            <person name="Grigoriev I."/>
        </authorList>
    </citation>
    <scope>NUCLEOTIDE SEQUENCE</scope>
    <source>
        <strain evidence="4">CBS 269.34</strain>
    </source>
</reference>
<dbReference type="InterPro" id="IPR000571">
    <property type="entry name" value="Znf_CCCH"/>
</dbReference>
<dbReference type="GO" id="GO:0008270">
    <property type="term" value="F:zinc ion binding"/>
    <property type="evidence" value="ECO:0007669"/>
    <property type="project" value="UniProtKB-KW"/>
</dbReference>
<feature type="compositionally biased region" description="Basic and acidic residues" evidence="2">
    <location>
        <begin position="485"/>
        <end position="494"/>
    </location>
</feature>
<keyword evidence="5" id="KW-1185">Reference proteome</keyword>
<evidence type="ECO:0000259" key="3">
    <source>
        <dbReference type="PROSITE" id="PS50103"/>
    </source>
</evidence>
<feature type="zinc finger region" description="C3H1-type" evidence="1">
    <location>
        <begin position="184"/>
        <end position="213"/>
    </location>
</feature>
<feature type="domain" description="C3H1-type" evidence="3">
    <location>
        <begin position="184"/>
        <end position="213"/>
    </location>
</feature>
<feature type="region of interest" description="Disordered" evidence="2">
    <location>
        <begin position="261"/>
        <end position="565"/>
    </location>
</feature>
<evidence type="ECO:0000313" key="5">
    <source>
        <dbReference type="Proteomes" id="UP000799750"/>
    </source>
</evidence>
<accession>A0A6A6QNS2</accession>
<evidence type="ECO:0000256" key="2">
    <source>
        <dbReference type="SAM" id="MobiDB-lite"/>
    </source>
</evidence>
<feature type="compositionally biased region" description="Polar residues" evidence="2">
    <location>
        <begin position="273"/>
        <end position="293"/>
    </location>
</feature>
<evidence type="ECO:0000256" key="1">
    <source>
        <dbReference type="PROSITE-ProRule" id="PRU00723"/>
    </source>
</evidence>
<dbReference type="Proteomes" id="UP000799750">
    <property type="component" value="Unassembled WGS sequence"/>
</dbReference>
<organism evidence="4 5">
    <name type="scientific">Lophium mytilinum</name>
    <dbReference type="NCBI Taxonomy" id="390894"/>
    <lineage>
        <taxon>Eukaryota</taxon>
        <taxon>Fungi</taxon>
        <taxon>Dikarya</taxon>
        <taxon>Ascomycota</taxon>
        <taxon>Pezizomycotina</taxon>
        <taxon>Dothideomycetes</taxon>
        <taxon>Pleosporomycetidae</taxon>
        <taxon>Mytilinidiales</taxon>
        <taxon>Mytilinidiaceae</taxon>
        <taxon>Lophium</taxon>
    </lineage>
</organism>
<dbReference type="EMBL" id="MU004192">
    <property type="protein sequence ID" value="KAF2493393.1"/>
    <property type="molecule type" value="Genomic_DNA"/>
</dbReference>
<dbReference type="AlphaFoldDB" id="A0A6A6QNS2"/>
<protein>
    <recommendedName>
        <fullName evidence="3">C3H1-type domain-containing protein</fullName>
    </recommendedName>
</protein>
<feature type="compositionally biased region" description="Basic residues" evidence="2">
    <location>
        <begin position="534"/>
        <end position="544"/>
    </location>
</feature>
<keyword evidence="1" id="KW-0479">Metal-binding</keyword>
<gene>
    <name evidence="4" type="ORF">BU16DRAFT_619727</name>
</gene>
<sequence length="565" mass="61292">MASNPVLRWAITRQGGGIVPLIPADELPPEVQLQGMPRILAFSDLSGQKLEFIETDAPAMTRTYQLAARMNMVAPPPATQYTAPVFQAPDALTRPIAGKDVEDVARGNFIPQSQSSSFPLSSGLRYSAVGPMARESWRSQHPTPSVAPGRSISDAIASIDPAAAERIGYPGARHPPPSGVDPDSSKKVYCTYWIRTGECDYMQQGCIYKHEMPSPAKLRELGFKEVPRWWKEKNAIIPGQGVLRPAIRDLSWVHRGGRPDEAVFDSSSDESDGAQNVQTPKSLPSATIPTDATATLKAKPSKTEKSPLPEDIPELAPPLYSQDDSSSSTTTSMPRTPPMPQDVDLISLEDDDLHSLDEPACLIPSKPEHASSRLQQTPDRSSNHRVSQRNVSAECKATEPTVSYPLKASKARVVRPSTPRAGRNEPTEAASPSKILPHERRERRSTEKDAPSTGLSTSKFASAAQDPRKAKAVVAPNSSGAGQQVREHRTEAHRNAARHQQSRTSNSTHRTLPEVADVPTSINKRGYPPSNAGGRKKPTPRATRKTVFVPATEPRPVAQPPKATT</sequence>
<proteinExistence type="predicted"/>
<dbReference type="OrthoDB" id="5355510at2759"/>
<feature type="compositionally biased region" description="Polar residues" evidence="2">
    <location>
        <begin position="372"/>
        <end position="391"/>
    </location>
</feature>
<feature type="compositionally biased region" description="Basic and acidic residues" evidence="2">
    <location>
        <begin position="436"/>
        <end position="450"/>
    </location>
</feature>
<dbReference type="PROSITE" id="PS50103">
    <property type="entry name" value="ZF_C3H1"/>
    <property type="match status" value="1"/>
</dbReference>